<name>A0A1B1DWP6_9APIC</name>
<feature type="region of interest" description="Disordered" evidence="1">
    <location>
        <begin position="9"/>
        <end position="56"/>
    </location>
</feature>
<dbReference type="EMBL" id="CP016244">
    <property type="protein sequence ID" value="ANQ07202.1"/>
    <property type="molecule type" value="Genomic_DNA"/>
</dbReference>
<dbReference type="Pfam" id="PF12879">
    <property type="entry name" value="SICA_C"/>
    <property type="match status" value="1"/>
</dbReference>
<accession>A0A1B1DWP6</accession>
<gene>
    <name evidence="4" type="ORF">PCOAH_00012940</name>
</gene>
<feature type="region of interest" description="Disordered" evidence="1">
    <location>
        <begin position="218"/>
        <end position="240"/>
    </location>
</feature>
<feature type="compositionally biased region" description="Gly residues" evidence="1">
    <location>
        <begin position="43"/>
        <end position="52"/>
    </location>
</feature>
<keyword evidence="2" id="KW-1133">Transmembrane helix</keyword>
<evidence type="ECO:0000313" key="5">
    <source>
        <dbReference type="Proteomes" id="UP000092716"/>
    </source>
</evidence>
<reference evidence="5" key="1">
    <citation type="submission" date="2016-06" db="EMBL/GenBank/DDBJ databases">
        <title>First high quality genome sequence of Plasmodium coatneyi using continuous long reads from single molecule, real-time sequencing.</title>
        <authorList>
            <person name="Chien J.-T."/>
            <person name="Pakala S.B."/>
            <person name="Geraldo J.A."/>
            <person name="Lapp S.A."/>
            <person name="Barnwell J.W."/>
            <person name="Kissinger J.C."/>
            <person name="Galinski M.R."/>
            <person name="Humphrey J.C."/>
        </authorList>
    </citation>
    <scope>NUCLEOTIDE SEQUENCE [LARGE SCALE GENOMIC DNA]</scope>
    <source>
        <strain evidence="5">Hackeri</strain>
    </source>
</reference>
<keyword evidence="5" id="KW-1185">Reference proteome</keyword>
<dbReference type="AlphaFoldDB" id="A0A1B1DWP6"/>
<feature type="domain" description="Schizont-infected cell agglutination C-terminal" evidence="3">
    <location>
        <begin position="93"/>
        <end position="225"/>
    </location>
</feature>
<dbReference type="KEGG" id="pcot:PCOAH_00012940"/>
<evidence type="ECO:0000256" key="2">
    <source>
        <dbReference type="SAM" id="Phobius"/>
    </source>
</evidence>
<dbReference type="OrthoDB" id="376328at2759"/>
<organism evidence="4 5">
    <name type="scientific">Plasmodium coatneyi</name>
    <dbReference type="NCBI Taxonomy" id="208452"/>
    <lineage>
        <taxon>Eukaryota</taxon>
        <taxon>Sar</taxon>
        <taxon>Alveolata</taxon>
        <taxon>Apicomplexa</taxon>
        <taxon>Aconoidasida</taxon>
        <taxon>Haemosporida</taxon>
        <taxon>Plasmodiidae</taxon>
        <taxon>Plasmodium</taxon>
    </lineage>
</organism>
<sequence>MQDVVLIDEDTVKVKPTHHEEATGGVEPASPGESGAESQDGATLGGRGGGSDGSIPVTPVAAARTNKIDLPTPYLPLIPSVTGILVMSYLLWKYFGMLDKRRKRYRRAPQIRGPSLEQQIVDHVDQPGPREYYIVKERKPRSTPIEKRKKRAVGRRGAVRRRMIIDIHLEVLDECQKGDTKLVQEDFFEILVQEFMGSEFMKEESVLKEQVPLIDVPKEQVPSSDSGFRERRLCSGGGCS</sequence>
<feature type="compositionally biased region" description="Basic and acidic residues" evidence="1">
    <location>
        <begin position="10"/>
        <end position="22"/>
    </location>
</feature>
<dbReference type="RefSeq" id="XP_019913897.1">
    <property type="nucleotide sequence ID" value="XM_020058103.1"/>
</dbReference>
<evidence type="ECO:0000256" key="1">
    <source>
        <dbReference type="SAM" id="MobiDB-lite"/>
    </source>
</evidence>
<protein>
    <submittedName>
        <fullName evidence="4">SICA antigen</fullName>
    </submittedName>
</protein>
<dbReference type="GeneID" id="30908020"/>
<proteinExistence type="predicted"/>
<dbReference type="Proteomes" id="UP000092716">
    <property type="component" value="Chromosome 6"/>
</dbReference>
<keyword evidence="2" id="KW-0472">Membrane</keyword>
<feature type="transmembrane region" description="Helical" evidence="2">
    <location>
        <begin position="74"/>
        <end position="95"/>
    </location>
</feature>
<dbReference type="InterPro" id="IPR024288">
    <property type="entry name" value="SICA_C"/>
</dbReference>
<evidence type="ECO:0000259" key="3">
    <source>
        <dbReference type="Pfam" id="PF12879"/>
    </source>
</evidence>
<keyword evidence="2" id="KW-0812">Transmembrane</keyword>
<dbReference type="VEuPathDB" id="PlasmoDB:PCOAH_00012940"/>
<evidence type="ECO:0000313" key="4">
    <source>
        <dbReference type="EMBL" id="ANQ07202.1"/>
    </source>
</evidence>